<protein>
    <submittedName>
        <fullName evidence="1">Uncharacterized protein</fullName>
    </submittedName>
</protein>
<dbReference type="OrthoDB" id="2506989at2759"/>
<keyword evidence="2" id="KW-1185">Reference proteome</keyword>
<reference evidence="1" key="1">
    <citation type="submission" date="2021-03" db="EMBL/GenBank/DDBJ databases">
        <title>Draft genome sequence of rust myrtle Austropuccinia psidii MF-1, a brazilian biotype.</title>
        <authorList>
            <person name="Quecine M.C."/>
            <person name="Pachon D.M.R."/>
            <person name="Bonatelli M.L."/>
            <person name="Correr F.H."/>
            <person name="Franceschini L.M."/>
            <person name="Leite T.F."/>
            <person name="Margarido G.R.A."/>
            <person name="Almeida C.A."/>
            <person name="Ferrarezi J.A."/>
            <person name="Labate C.A."/>
        </authorList>
    </citation>
    <scope>NUCLEOTIDE SEQUENCE</scope>
    <source>
        <strain evidence="1">MF-1</strain>
    </source>
</reference>
<accession>A0A9Q3FYL8</accession>
<comment type="caution">
    <text evidence="1">The sequence shown here is derived from an EMBL/GenBank/DDBJ whole genome shotgun (WGS) entry which is preliminary data.</text>
</comment>
<proteinExistence type="predicted"/>
<dbReference type="EMBL" id="AVOT02050988">
    <property type="protein sequence ID" value="MBW0546032.1"/>
    <property type="molecule type" value="Genomic_DNA"/>
</dbReference>
<organism evidence="1 2">
    <name type="scientific">Austropuccinia psidii MF-1</name>
    <dbReference type="NCBI Taxonomy" id="1389203"/>
    <lineage>
        <taxon>Eukaryota</taxon>
        <taxon>Fungi</taxon>
        <taxon>Dikarya</taxon>
        <taxon>Basidiomycota</taxon>
        <taxon>Pucciniomycotina</taxon>
        <taxon>Pucciniomycetes</taxon>
        <taxon>Pucciniales</taxon>
        <taxon>Sphaerophragmiaceae</taxon>
        <taxon>Austropuccinia</taxon>
    </lineage>
</organism>
<gene>
    <name evidence="1" type="ORF">O181_085747</name>
</gene>
<dbReference type="Proteomes" id="UP000765509">
    <property type="component" value="Unassembled WGS sequence"/>
</dbReference>
<name>A0A9Q3FYL8_9BASI</name>
<dbReference type="AlphaFoldDB" id="A0A9Q3FYL8"/>
<evidence type="ECO:0000313" key="1">
    <source>
        <dbReference type="EMBL" id="MBW0546032.1"/>
    </source>
</evidence>
<evidence type="ECO:0000313" key="2">
    <source>
        <dbReference type="Proteomes" id="UP000765509"/>
    </source>
</evidence>
<sequence length="126" mass="14975">MNHQILSAKYKSVIMKVRPVNDPMPQNITHLRQEILMKHPYHWNHLYFKKSSRSHMKDCKQLIWAHQDVYQMKKSLYSKNVIILRGKAVAFCEEERGLLKASYGKPYKIPEIPYEPLQKKPTPITK</sequence>